<dbReference type="AlphaFoldDB" id="D2UXV6"/>
<dbReference type="InterPro" id="IPR037191">
    <property type="entry name" value="VPS9_dom_sf"/>
</dbReference>
<dbReference type="RefSeq" id="XP_002683440.1">
    <property type="nucleotide sequence ID" value="XM_002683394.1"/>
</dbReference>
<evidence type="ECO:0000313" key="4">
    <source>
        <dbReference type="EMBL" id="EFC50696.1"/>
    </source>
</evidence>
<keyword evidence="1" id="KW-0677">Repeat</keyword>
<dbReference type="SUPFAM" id="SSF109993">
    <property type="entry name" value="VPS9 domain"/>
    <property type="match status" value="1"/>
</dbReference>
<dbReference type="VEuPathDB" id="AmoebaDB:NAEGRDRAFT_77717"/>
<dbReference type="GeneID" id="8863812"/>
<feature type="compositionally biased region" description="Low complexity" evidence="2">
    <location>
        <begin position="71"/>
        <end position="82"/>
    </location>
</feature>
<dbReference type="PANTHER" id="PTHR43215:SF14">
    <property type="entry name" value="RADIAL SPOKE HEAD 1 HOMOLOG"/>
    <property type="match status" value="1"/>
</dbReference>
<dbReference type="InterPro" id="IPR003123">
    <property type="entry name" value="VPS9"/>
</dbReference>
<organism evidence="5">
    <name type="scientific">Naegleria gruberi</name>
    <name type="common">Amoeba</name>
    <dbReference type="NCBI Taxonomy" id="5762"/>
    <lineage>
        <taxon>Eukaryota</taxon>
        <taxon>Discoba</taxon>
        <taxon>Heterolobosea</taxon>
        <taxon>Tetramitia</taxon>
        <taxon>Eutetramitia</taxon>
        <taxon>Vahlkampfiidae</taxon>
        <taxon>Naegleria</taxon>
    </lineage>
</organism>
<dbReference type="OrthoDB" id="270720at2759"/>
<dbReference type="eggNOG" id="KOG0231">
    <property type="taxonomic scope" value="Eukaryota"/>
</dbReference>
<protein>
    <recommendedName>
        <fullName evidence="3">VPS9 domain-containing protein</fullName>
    </recommendedName>
</protein>
<dbReference type="Gene3D" id="2.20.110.10">
    <property type="entry name" value="Histone H3 K4-specific methyltransferase SET7/9 N-terminal domain"/>
    <property type="match status" value="2"/>
</dbReference>
<feature type="compositionally biased region" description="Polar residues" evidence="2">
    <location>
        <begin position="17"/>
        <end position="70"/>
    </location>
</feature>
<dbReference type="PROSITE" id="PS51205">
    <property type="entry name" value="VPS9"/>
    <property type="match status" value="1"/>
</dbReference>
<dbReference type="Gene3D" id="1.20.1050.80">
    <property type="entry name" value="VPS9 domain"/>
    <property type="match status" value="1"/>
</dbReference>
<feature type="region of interest" description="Disordered" evidence="2">
    <location>
        <begin position="1"/>
        <end position="89"/>
    </location>
</feature>
<dbReference type="Pfam" id="PF02493">
    <property type="entry name" value="MORN"/>
    <property type="match status" value="4"/>
</dbReference>
<name>D2UXV6_NAEGR</name>
<feature type="domain" description="VPS9" evidence="3">
    <location>
        <begin position="826"/>
        <end position="1023"/>
    </location>
</feature>
<dbReference type="SUPFAM" id="SSF82185">
    <property type="entry name" value="Histone H3 K4-specific methyltransferase SET7/9 N-terminal domain"/>
    <property type="match status" value="2"/>
</dbReference>
<feature type="compositionally biased region" description="Polar residues" evidence="2">
    <location>
        <begin position="1"/>
        <end position="10"/>
    </location>
</feature>
<dbReference type="SMART" id="SM00698">
    <property type="entry name" value="MORN"/>
    <property type="match status" value="4"/>
</dbReference>
<accession>D2UXV6</accession>
<keyword evidence="5" id="KW-1185">Reference proteome</keyword>
<gene>
    <name evidence="4" type="ORF">NAEGRDRAFT_77717</name>
</gene>
<dbReference type="InterPro" id="IPR003409">
    <property type="entry name" value="MORN"/>
</dbReference>
<dbReference type="EMBL" id="GG738845">
    <property type="protein sequence ID" value="EFC50696.1"/>
    <property type="molecule type" value="Genomic_DNA"/>
</dbReference>
<sequence>MFKRFFSSSSDAKKEQSFNLNDSSSSVPNTPTPLNTIASTSPSTRLYNNTSHNDIDSSALTSTTTPSRLASPTGIISPIIGPNLDSPTPNDLKRRISLALNKDSPSAASHILLTERGSTMLHLSSHHHRHNSLSSLIDSIPNEQNLNDTTNTISTLESINYFDSESDEEEEVTTPRTNRRDSLTSTTATKHAMKLATTNFGEQEDQQDDSPSSLRIPPFRKSIRANGDLTINLHQIIPKPTPGTPMSARSLASMLDQFIEPTSSVIIPASNSEVDRRMSLDETVYNIETNTGMTTKIHGSAYNEPAKAIETVKTPVRHKRTVSVDSNSDKTEVKKPPLTKSISKSKILNSITNIVDNEVPIYKSFKFTDEEGKEFRYVGTVLPSTNELHGRGELLYPNKTIYEGDFDRGKKHGFGKMIFPSSTLKKPDTIAIGQWKNDVPSGEIPWKISYDGEEMEYWGYVRLKTKSVGKTMLTLDDFERTQEGELYCSVTNTKYFGSFKHNQKYGFGVEIYPSIGERYCGGWKHDMYHYFGTYHYKDGTYFQGMYKKGQRKGKGKLYLPNGDILEGFWYGDSKVEGCTYYKGTCKNVHLTNLHMLESQIQESIKLYENMGHMDELAMSMYDPECVKPASDLKWTQYIVMYKEDWRKERHALAKKFMSKSSSKLELLGSSNPRKQFDIVRNNFTAIVGQLLTGTFSDISSSTSDPNFKFISNFISFFISIFCGTYYFANNSSSAKASIRKYQATLIYHAIDDIKSFIMFLSDKIIWDFFMRDVFSPALGSASDNQNEQLLIEIEKEFYPLCKNLTSNIVHEKLFSTVFELYNYHYRDRDLLMNQRIRSLQGSTTEMFGIPPEYVPLPPSDMNPLFYEGNFSDVPYEQTIKILDQIKHAKSVIAKIETLSKVRSSTIKTIKKYRRAHKRREAYINYTATNEVFDLDKLQNLSKEAWWTPELEKKCEDFQVGADDVTTVYSYIFCKCNLDNFTATFNYVNDWKSEQVNFDPVSHIIRFFEGFLLWVEDIDLMHNGQFISKSALSNSLELAIEAQVLRFKDKNLPFFWLPSLLVHVGLEIGKSVASSAAAITNMTKTNTNSAGSLMSLLASFNPVTLKNEQYQQSPQEKSTNNYNYNPFTKKLIIPMNFEVLDISNQNLAQSLIKYVDLVQSTLSASTVGFNIELKRENNETLIVVNFEKVYPSYVYSEIALSVTKFIKYEIQNIIII</sequence>
<dbReference type="STRING" id="5762.D2UXV6"/>
<evidence type="ECO:0000256" key="1">
    <source>
        <dbReference type="ARBA" id="ARBA00022737"/>
    </source>
</evidence>
<dbReference type="InParanoid" id="D2UXV6"/>
<dbReference type="Proteomes" id="UP000006671">
    <property type="component" value="Unassembled WGS sequence"/>
</dbReference>
<evidence type="ECO:0000256" key="2">
    <source>
        <dbReference type="SAM" id="MobiDB-lite"/>
    </source>
</evidence>
<dbReference type="KEGG" id="ngr:NAEGRDRAFT_77717"/>
<evidence type="ECO:0000313" key="5">
    <source>
        <dbReference type="Proteomes" id="UP000006671"/>
    </source>
</evidence>
<reference evidence="4 5" key="1">
    <citation type="journal article" date="2010" name="Cell">
        <title>The genome of Naegleria gruberi illuminates early eukaryotic versatility.</title>
        <authorList>
            <person name="Fritz-Laylin L.K."/>
            <person name="Prochnik S.E."/>
            <person name="Ginger M.L."/>
            <person name="Dacks J.B."/>
            <person name="Carpenter M.L."/>
            <person name="Field M.C."/>
            <person name="Kuo A."/>
            <person name="Paredez A."/>
            <person name="Chapman J."/>
            <person name="Pham J."/>
            <person name="Shu S."/>
            <person name="Neupane R."/>
            <person name="Cipriano M."/>
            <person name="Mancuso J."/>
            <person name="Tu H."/>
            <person name="Salamov A."/>
            <person name="Lindquist E."/>
            <person name="Shapiro H."/>
            <person name="Lucas S."/>
            <person name="Grigoriev I.V."/>
            <person name="Cande W.Z."/>
            <person name="Fulton C."/>
            <person name="Rokhsar D.S."/>
            <person name="Dawson S.C."/>
        </authorList>
    </citation>
    <scope>NUCLEOTIDE SEQUENCE [LARGE SCALE GENOMIC DNA]</scope>
    <source>
        <strain evidence="4 5">NEG-M</strain>
    </source>
</reference>
<evidence type="ECO:0000259" key="3">
    <source>
        <dbReference type="PROSITE" id="PS51205"/>
    </source>
</evidence>
<feature type="region of interest" description="Disordered" evidence="2">
    <location>
        <begin position="162"/>
        <end position="218"/>
    </location>
</feature>
<dbReference type="OMA" id="HGSAYNE"/>
<proteinExistence type="predicted"/>
<dbReference type="PANTHER" id="PTHR43215">
    <property type="entry name" value="RADIAL SPOKE HEAD 1 HOMOLOG"/>
    <property type="match status" value="1"/>
</dbReference>